<name>A0A9X3BKC5_9MYCO</name>
<accession>A0A9X3BKC5</accession>
<dbReference type="EMBL" id="JACKRN010001028">
    <property type="protein sequence ID" value="MCV7074153.1"/>
    <property type="molecule type" value="Genomic_DNA"/>
</dbReference>
<dbReference type="AlphaFoldDB" id="A0A9X3BKC5"/>
<comment type="caution">
    <text evidence="1">The sequence shown here is derived from an EMBL/GenBank/DDBJ whole genome shotgun (WGS) entry which is preliminary data.</text>
</comment>
<feature type="non-terminal residue" evidence="1">
    <location>
        <position position="77"/>
    </location>
</feature>
<gene>
    <name evidence="1" type="ORF">H7H73_31635</name>
</gene>
<evidence type="ECO:0000313" key="1">
    <source>
        <dbReference type="EMBL" id="MCV7074153.1"/>
    </source>
</evidence>
<protein>
    <submittedName>
        <fullName evidence="1">Uncharacterized protein</fullName>
    </submittedName>
</protein>
<reference evidence="1" key="2">
    <citation type="journal article" date="2022" name="BMC Genomics">
        <title>Comparative genome analysis of mycobacteria focusing on tRNA and non-coding RNA.</title>
        <authorList>
            <person name="Behra P.R.K."/>
            <person name="Pettersson B.M.F."/>
            <person name="Ramesh M."/>
            <person name="Das S."/>
            <person name="Dasgupta S."/>
            <person name="Kirsebom L.A."/>
        </authorList>
    </citation>
    <scope>NUCLEOTIDE SEQUENCE</scope>
    <source>
        <strain evidence="1">DSM 45406</strain>
    </source>
</reference>
<organism evidence="1 2">
    <name type="scientific">Mycolicibacterium rufum</name>
    <dbReference type="NCBI Taxonomy" id="318424"/>
    <lineage>
        <taxon>Bacteria</taxon>
        <taxon>Bacillati</taxon>
        <taxon>Actinomycetota</taxon>
        <taxon>Actinomycetes</taxon>
        <taxon>Mycobacteriales</taxon>
        <taxon>Mycobacteriaceae</taxon>
        <taxon>Mycolicibacterium</taxon>
    </lineage>
</organism>
<reference evidence="1" key="1">
    <citation type="submission" date="2020-07" db="EMBL/GenBank/DDBJ databases">
        <authorList>
            <person name="Pettersson B.M.F."/>
            <person name="Behra P.R.K."/>
            <person name="Ramesh M."/>
            <person name="Das S."/>
            <person name="Dasgupta S."/>
            <person name="Kirsebom L.A."/>
        </authorList>
    </citation>
    <scope>NUCLEOTIDE SEQUENCE</scope>
    <source>
        <strain evidence="1">DSM 45406</strain>
    </source>
</reference>
<proteinExistence type="predicted"/>
<dbReference type="Proteomes" id="UP001140272">
    <property type="component" value="Unassembled WGS sequence"/>
</dbReference>
<evidence type="ECO:0000313" key="2">
    <source>
        <dbReference type="Proteomes" id="UP001140272"/>
    </source>
</evidence>
<sequence>MQVVSGAALIGADAPITSASSTTAAAASQPKDRAHVDGLTILVEVIASLTGSVRIAIERAEGLLVEHLQQHCSAEIY</sequence>